<accession>A0A918XPA4</accession>
<evidence type="ECO:0008006" key="3">
    <source>
        <dbReference type="Google" id="ProtNLM"/>
    </source>
</evidence>
<sequence>MSALAEVPATQPAPDIRVAVIVDPTLALGQITNTVAVVGVGIGAADASLGAVPLTDSRGRTVASSSNRPIPILQADGPAMAALLARALPAPEGATVVAFLRYGRSLHVFEEYRRQFPDRDLLAEPVDGIGLAGPARWVRSLTGSLKLLR</sequence>
<dbReference type="Gene3D" id="3.40.1490.10">
    <property type="entry name" value="Bit1"/>
    <property type="match status" value="1"/>
</dbReference>
<dbReference type="Proteomes" id="UP000630353">
    <property type="component" value="Unassembled WGS sequence"/>
</dbReference>
<dbReference type="AlphaFoldDB" id="A0A918XPA4"/>
<dbReference type="SUPFAM" id="SSF102462">
    <property type="entry name" value="Peptidyl-tRNA hydrolase II"/>
    <property type="match status" value="1"/>
</dbReference>
<protein>
    <recommendedName>
        <fullName evidence="3">DUF2000 domain-containing protein</fullName>
    </recommendedName>
</protein>
<proteinExistence type="predicted"/>
<comment type="caution">
    <text evidence="1">The sequence shown here is derived from an EMBL/GenBank/DDBJ whole genome shotgun (WGS) entry which is preliminary data.</text>
</comment>
<dbReference type="InterPro" id="IPR018988">
    <property type="entry name" value="DUF2000"/>
</dbReference>
<gene>
    <name evidence="1" type="ORF">GCM10017083_06280</name>
</gene>
<reference evidence="1" key="2">
    <citation type="submission" date="2020-09" db="EMBL/GenBank/DDBJ databases">
        <authorList>
            <person name="Sun Q."/>
            <person name="Kim S."/>
        </authorList>
    </citation>
    <scope>NUCLEOTIDE SEQUENCE</scope>
    <source>
        <strain evidence="1">KCTC 42651</strain>
    </source>
</reference>
<organism evidence="1 2">
    <name type="scientific">Thalassobaculum fulvum</name>
    <dbReference type="NCBI Taxonomy" id="1633335"/>
    <lineage>
        <taxon>Bacteria</taxon>
        <taxon>Pseudomonadati</taxon>
        <taxon>Pseudomonadota</taxon>
        <taxon>Alphaproteobacteria</taxon>
        <taxon>Rhodospirillales</taxon>
        <taxon>Thalassobaculaceae</taxon>
        <taxon>Thalassobaculum</taxon>
    </lineage>
</organism>
<keyword evidence="2" id="KW-1185">Reference proteome</keyword>
<evidence type="ECO:0000313" key="2">
    <source>
        <dbReference type="Proteomes" id="UP000630353"/>
    </source>
</evidence>
<dbReference type="EMBL" id="BMZS01000002">
    <property type="protein sequence ID" value="GHD41891.1"/>
    <property type="molecule type" value="Genomic_DNA"/>
</dbReference>
<reference evidence="1" key="1">
    <citation type="journal article" date="2014" name="Int. J. Syst. Evol. Microbiol.">
        <title>Complete genome sequence of Corynebacterium casei LMG S-19264T (=DSM 44701T), isolated from a smear-ripened cheese.</title>
        <authorList>
            <consortium name="US DOE Joint Genome Institute (JGI-PGF)"/>
            <person name="Walter F."/>
            <person name="Albersmeier A."/>
            <person name="Kalinowski J."/>
            <person name="Ruckert C."/>
        </authorList>
    </citation>
    <scope>NUCLEOTIDE SEQUENCE</scope>
    <source>
        <strain evidence="1">KCTC 42651</strain>
    </source>
</reference>
<evidence type="ECO:0000313" key="1">
    <source>
        <dbReference type="EMBL" id="GHD41891.1"/>
    </source>
</evidence>
<dbReference type="InterPro" id="IPR023476">
    <property type="entry name" value="Pep_tRNA_hydro_II_dom_sf"/>
</dbReference>
<dbReference type="RefSeq" id="WP_189987484.1">
    <property type="nucleotide sequence ID" value="NZ_BMZS01000002.1"/>
</dbReference>
<name>A0A918XPA4_9PROT</name>
<dbReference type="Pfam" id="PF09391">
    <property type="entry name" value="DUF2000"/>
    <property type="match status" value="1"/>
</dbReference>